<sequence>MRNATNKCSKAIGYVLSGLLLSTLLSGCGKKSDLTLPDKQPTLAGFADQHNNQRPVTLDNF</sequence>
<dbReference type="Proteomes" id="UP000501726">
    <property type="component" value="Chromosome"/>
</dbReference>
<dbReference type="EMBL" id="AP021889">
    <property type="protein sequence ID" value="BBP46779.1"/>
    <property type="molecule type" value="Genomic_DNA"/>
</dbReference>
<protein>
    <recommendedName>
        <fullName evidence="3">Lipoprotein</fullName>
    </recommendedName>
</protein>
<evidence type="ECO:0000313" key="1">
    <source>
        <dbReference type="EMBL" id="BBP46779.1"/>
    </source>
</evidence>
<gene>
    <name evidence="1" type="ORF">THMIRHAS_21520</name>
</gene>
<keyword evidence="2" id="KW-1185">Reference proteome</keyword>
<dbReference type="RefSeq" id="WP_173273757.1">
    <property type="nucleotide sequence ID" value="NZ_AP021889.1"/>
</dbReference>
<organism evidence="1 2">
    <name type="scientific">Thiosulfatimonas sediminis</name>
    <dbReference type="NCBI Taxonomy" id="2675054"/>
    <lineage>
        <taxon>Bacteria</taxon>
        <taxon>Pseudomonadati</taxon>
        <taxon>Pseudomonadota</taxon>
        <taxon>Gammaproteobacteria</taxon>
        <taxon>Thiotrichales</taxon>
        <taxon>Piscirickettsiaceae</taxon>
        <taxon>Thiosulfatimonas</taxon>
    </lineage>
</organism>
<name>A0A6F8PXD3_9GAMM</name>
<reference evidence="2" key="1">
    <citation type="submission" date="2019-11" db="EMBL/GenBank/DDBJ databases">
        <title>Isolation and characterization of two novel species in the genus Thiomicrorhabdus.</title>
        <authorList>
            <person name="Mochizuki J."/>
            <person name="Kojima H."/>
            <person name="Fukui M."/>
        </authorList>
    </citation>
    <scope>NUCLEOTIDE SEQUENCE [LARGE SCALE GENOMIC DNA]</scope>
    <source>
        <strain evidence="2">aks77</strain>
    </source>
</reference>
<dbReference type="AlphaFoldDB" id="A0A6F8PXD3"/>
<evidence type="ECO:0008006" key="3">
    <source>
        <dbReference type="Google" id="ProtNLM"/>
    </source>
</evidence>
<dbReference type="PROSITE" id="PS51257">
    <property type="entry name" value="PROKAR_LIPOPROTEIN"/>
    <property type="match status" value="1"/>
</dbReference>
<accession>A0A6F8PXD3</accession>
<proteinExistence type="predicted"/>
<dbReference type="KEGG" id="tse:THMIRHAS_21520"/>
<evidence type="ECO:0000313" key="2">
    <source>
        <dbReference type="Proteomes" id="UP000501726"/>
    </source>
</evidence>